<name>A0A5C7ACL8_9FLAO</name>
<dbReference type="PROSITE" id="PS51257">
    <property type="entry name" value="PROKAR_LIPOPROTEIN"/>
    <property type="match status" value="1"/>
</dbReference>
<proteinExistence type="predicted"/>
<feature type="signal peptide" evidence="1">
    <location>
        <begin position="1"/>
        <end position="18"/>
    </location>
</feature>
<comment type="caution">
    <text evidence="2">The sequence shown here is derived from an EMBL/GenBank/DDBJ whole genome shotgun (WGS) entry which is preliminary data.</text>
</comment>
<dbReference type="Proteomes" id="UP000321790">
    <property type="component" value="Unassembled WGS sequence"/>
</dbReference>
<keyword evidence="1" id="KW-0732">Signal</keyword>
<protein>
    <submittedName>
        <fullName evidence="2">Uncharacterized protein</fullName>
    </submittedName>
</protein>
<keyword evidence="3" id="KW-1185">Reference proteome</keyword>
<organism evidence="2 3">
    <name type="scientific">Seonamhaeicola algicola</name>
    <dbReference type="NCBI Taxonomy" id="1719036"/>
    <lineage>
        <taxon>Bacteria</taxon>
        <taxon>Pseudomonadati</taxon>
        <taxon>Bacteroidota</taxon>
        <taxon>Flavobacteriia</taxon>
        <taxon>Flavobacteriales</taxon>
        <taxon>Flavobacteriaceae</taxon>
    </lineage>
</organism>
<dbReference type="AlphaFoldDB" id="A0A5C7ACL8"/>
<evidence type="ECO:0000313" key="2">
    <source>
        <dbReference type="EMBL" id="TXE06191.1"/>
    </source>
</evidence>
<sequence>MKKIVYLILVLFMVSCYSDDNAPLITDEEAILSTFIANKKFIKDNVIACAASDEAVAGLINVYFYPEAGAKDFKLYQSAATDGNNFSKYQFVKAVPQPFIDGTLQQFKVRSTVNWFVVVYMVNETVKISTPIRSKVFSQPTVWNNAVTINQEQMGMPQFSWPIADESLNAIFFQVVTTKNSEFLSGTYTHENKFQYYKLNNVVLNVTNRTPPNLITNETYNFIVMDVSLDNWVNTVSSSSFVAN</sequence>
<feature type="chain" id="PRO_5022847275" evidence="1">
    <location>
        <begin position="19"/>
        <end position="244"/>
    </location>
</feature>
<gene>
    <name evidence="2" type="ORF">FUA26_14545</name>
</gene>
<reference evidence="3" key="1">
    <citation type="submission" date="2019-08" db="EMBL/GenBank/DDBJ databases">
        <title>Seonamhaeicola sediminis sp. nov., isolated from marine sediment.</title>
        <authorList>
            <person name="Cao W.R."/>
        </authorList>
    </citation>
    <scope>NUCLEOTIDE SEQUENCE [LARGE SCALE GENOMIC DNA]</scope>
    <source>
        <strain evidence="3">Gy8</strain>
    </source>
</reference>
<evidence type="ECO:0000313" key="3">
    <source>
        <dbReference type="Proteomes" id="UP000321790"/>
    </source>
</evidence>
<accession>A0A5C7ACL8</accession>
<dbReference type="RefSeq" id="WP_147137728.1">
    <property type="nucleotide sequence ID" value="NZ_VOSC01000033.1"/>
</dbReference>
<dbReference type="EMBL" id="VOSC01000033">
    <property type="protein sequence ID" value="TXE06191.1"/>
    <property type="molecule type" value="Genomic_DNA"/>
</dbReference>
<evidence type="ECO:0000256" key="1">
    <source>
        <dbReference type="SAM" id="SignalP"/>
    </source>
</evidence>
<dbReference type="OrthoDB" id="1177023at2"/>